<dbReference type="EMBL" id="CP182909">
    <property type="protein sequence ID" value="XPM67041.1"/>
    <property type="molecule type" value="Genomic_DNA"/>
</dbReference>
<reference evidence="1 2" key="1">
    <citation type="journal article" date="2016" name="Genome Announc.">
        <title>Draft Genome Sequence of the Thermotolerant Cyanobacterium Desertifilum sp. IPPAS B-1220.</title>
        <authorList>
            <person name="Mironov K.S."/>
            <person name="Sinetova M.A."/>
            <person name="Bolatkhan K."/>
            <person name="Zayadan B.K."/>
            <person name="Ustinova V.V."/>
            <person name="Kupriyanova E.V."/>
            <person name="Skrypnik A.N."/>
            <person name="Gogoleva N.E."/>
            <person name="Gogolev Y.V."/>
            <person name="Los D.A."/>
        </authorList>
    </citation>
    <scope>NUCLEOTIDE SEQUENCE [LARGE SCALE GENOMIC DNA]</scope>
    <source>
        <strain evidence="1 2">IPPAS B-1220</strain>
    </source>
</reference>
<gene>
    <name evidence="1" type="ORF">BH720_005745</name>
</gene>
<dbReference type="Proteomes" id="UP000095472">
    <property type="component" value="Chromosome"/>
</dbReference>
<evidence type="ECO:0000313" key="2">
    <source>
        <dbReference type="Proteomes" id="UP000095472"/>
    </source>
</evidence>
<evidence type="ECO:0000313" key="1">
    <source>
        <dbReference type="EMBL" id="XPM67041.1"/>
    </source>
</evidence>
<name>A0ACD5H2J0_9CYAN</name>
<protein>
    <submittedName>
        <fullName evidence="1">CU044_2847 family protein</fullName>
    </submittedName>
</protein>
<keyword evidence="2" id="KW-1185">Reference proteome</keyword>
<organism evidence="1 2">
    <name type="scientific">Desertifilum tharense IPPAS B-1220</name>
    <dbReference type="NCBI Taxonomy" id="1781255"/>
    <lineage>
        <taxon>Bacteria</taxon>
        <taxon>Bacillati</taxon>
        <taxon>Cyanobacteriota</taxon>
        <taxon>Cyanophyceae</taxon>
        <taxon>Desertifilales</taxon>
        <taxon>Desertifilaceae</taxon>
        <taxon>Desertifilum</taxon>
    </lineage>
</organism>
<accession>A0ACD5H2J0</accession>
<proteinExistence type="predicted"/>
<sequence length="76" mass="8042">MSPAASLKMLQSTIRAYAAYSLNAFKNFGAANVNEVTLEFGVSLSADGGIPYIASGKTQSNLKITVKCSYDNKTDS</sequence>